<protein>
    <submittedName>
        <fullName evidence="5">Type VI secretion system tip protein VgrG</fullName>
    </submittedName>
</protein>
<feature type="domain" description="DUF2345" evidence="3">
    <location>
        <begin position="463"/>
        <end position="609"/>
    </location>
</feature>
<feature type="domain" description="Gp5/Type VI secretion system Vgr protein OB-fold" evidence="2">
    <location>
        <begin position="257"/>
        <end position="321"/>
    </location>
</feature>
<reference evidence="5 6" key="1">
    <citation type="submission" date="2021-03" db="EMBL/GenBank/DDBJ databases">
        <title>Tenobrionicola molitorae gen. nov., sp. nov. and Tenobrionicola larvae sp. nov., isolated from larvae of the mealworm Tenobrio molitor L., a proposal to transfer Erwinia teleogrylli Liu et al. 2016 to a new genus Entomohabitans as Entomohabitans teleogrylli comb. nov.</title>
        <authorList>
            <person name="Lee S.D."/>
            <person name="Yang H.L."/>
            <person name="Kim I.S."/>
        </authorList>
    </citation>
    <scope>NUCLEOTIDE SEQUENCE [LARGE SCALE GENOMIC DNA]</scope>
    <source>
        <strain evidence="5 6">YMB-R21</strain>
    </source>
</reference>
<dbReference type="EMBL" id="JAGFEW010000061">
    <property type="protein sequence ID" value="MBV5097539.1"/>
    <property type="molecule type" value="Genomic_DNA"/>
</dbReference>
<dbReference type="InterPro" id="IPR006533">
    <property type="entry name" value="T6SS_Vgr_RhsGE"/>
</dbReference>
<feature type="domain" description="Putative type VI secretion system Rhs element associated Vgr" evidence="4">
    <location>
        <begin position="343"/>
        <end position="444"/>
    </location>
</feature>
<dbReference type="Pfam" id="PF10106">
    <property type="entry name" value="DUF2345"/>
    <property type="match status" value="1"/>
</dbReference>
<dbReference type="SUPFAM" id="SSF69255">
    <property type="entry name" value="gp5 N-terminal domain-like"/>
    <property type="match status" value="1"/>
</dbReference>
<evidence type="ECO:0000259" key="3">
    <source>
        <dbReference type="Pfam" id="PF10106"/>
    </source>
</evidence>
<dbReference type="Pfam" id="PF13296">
    <property type="entry name" value="T6SS_Vgr"/>
    <property type="match status" value="1"/>
</dbReference>
<dbReference type="Pfam" id="PF04717">
    <property type="entry name" value="Phage_base_V"/>
    <property type="match status" value="1"/>
</dbReference>
<evidence type="ECO:0000256" key="1">
    <source>
        <dbReference type="SAM" id="Coils"/>
    </source>
</evidence>
<proteinExistence type="predicted"/>
<dbReference type="Gene3D" id="4.10.220.110">
    <property type="match status" value="1"/>
</dbReference>
<dbReference type="Gene3D" id="2.30.110.50">
    <property type="match status" value="1"/>
</dbReference>
<evidence type="ECO:0000313" key="5">
    <source>
        <dbReference type="EMBL" id="MBV5097539.1"/>
    </source>
</evidence>
<keyword evidence="1" id="KW-0175">Coiled coil</keyword>
<comment type="caution">
    <text evidence="5">The sequence shown here is derived from an EMBL/GenBank/DDBJ whole genome shotgun (WGS) entry which is preliminary data.</text>
</comment>
<dbReference type="Proteomes" id="UP000746420">
    <property type="component" value="Unassembled WGS sequence"/>
</dbReference>
<dbReference type="InterPro" id="IPR018769">
    <property type="entry name" value="VgrG2_DUF2345"/>
</dbReference>
<dbReference type="AlphaFoldDB" id="A0A949Q5W3"/>
<evidence type="ECO:0000259" key="2">
    <source>
        <dbReference type="Pfam" id="PF04717"/>
    </source>
</evidence>
<accession>A0A949Q5W3</accession>
<name>A0A949Q5W3_9ENTR</name>
<keyword evidence="6" id="KW-1185">Reference proteome</keyword>
<dbReference type="InterPro" id="IPR037026">
    <property type="entry name" value="Vgr_OB-fold_dom_sf"/>
</dbReference>
<sequence length="745" mass="83087">SFAFKLATRYPLRDFMLQYEEADYLHVARRLADAGVAFYRQYDEENNEDVTVLTDHSHGWVKGPALPYRHPAGLDDGGKESVWDMQVIRTAVPKQVVVNDDNYQQAQSDMKAEVKTDEDYRALWAEEYRWAEHYPEAGRAYEAQPGQGVWYAGIRRERHRSKLITFEGKSNAMRLRPGMIITTPGRDWPDAPDGLLIVSTACHNIARDSSYFITFTAVPWSIHHTWRPEELPWPAMSGTLSARISSTTENDIYSHIDAQGRYRIRFDPDRGEWQKGFESCWVRLAKPYAGDEYGFHWPLLDGTGVMVAFENGDPDRPYISHVMHDSRHGDHVTQQNHKRNILRTPAKNTLLMDDWREHEFIHLSTPHSGNSELNLGALVSAGREKRGEGFELRSDGWGALRAGRGLFISTDLRAQGASEQLDMKEAQRQLKDALNLAQSLHEAASVAKAELADLNAQKALLTQSLDELKQAALLLSSPAGIAATTPKTVQLHAGDNLTVTANNQADFSALKKITLAAGKAISLFARESGMKFFAAKGNVELQAQSDEMHLSSLKDMTVTSHGGKTIIAAKDELLLTCGGAFIRIKGGKIEYGSPGNQTVKAANWIVSGPEKMDITHQSWPQSVPKQKLRFLLAATPQSPTKMRAFEPYTLSANGAVLQKGLTDENGAIEIEHQIPTDKYQIELLSGEKFTIRMVNEGEDKPEDAIVRQGFRAVDPAQTKDAANLGTQFSVVFHQFLNPQANENNK</sequence>
<dbReference type="InterPro" id="IPR006531">
    <property type="entry name" value="Gp5/Vgr_OB"/>
</dbReference>
<organism evidence="5 6">
    <name type="scientific">Tenebrionicola larvae</name>
    <dbReference type="NCBI Taxonomy" id="2815733"/>
    <lineage>
        <taxon>Bacteria</taxon>
        <taxon>Pseudomonadati</taxon>
        <taxon>Pseudomonadota</taxon>
        <taxon>Gammaproteobacteria</taxon>
        <taxon>Enterobacterales</taxon>
        <taxon>Enterobacteriaceae</taxon>
        <taxon>Tenebrionibacter/Tenebrionicola group</taxon>
        <taxon>Tenebrionicola</taxon>
    </lineage>
</organism>
<evidence type="ECO:0000313" key="6">
    <source>
        <dbReference type="Proteomes" id="UP000746420"/>
    </source>
</evidence>
<feature type="non-terminal residue" evidence="5">
    <location>
        <position position="1"/>
    </location>
</feature>
<dbReference type="Pfam" id="PF05954">
    <property type="entry name" value="Phage_GPD"/>
    <property type="match status" value="1"/>
</dbReference>
<dbReference type="InterPro" id="IPR028244">
    <property type="entry name" value="T6SS_Rhs_Vgr_dom"/>
</dbReference>
<dbReference type="Gene3D" id="2.40.50.230">
    <property type="entry name" value="Gp5 N-terminal domain"/>
    <property type="match status" value="1"/>
</dbReference>
<dbReference type="RefSeq" id="WP_249939002.1">
    <property type="nucleotide sequence ID" value="NZ_JAGFEW010000061.1"/>
</dbReference>
<feature type="coiled-coil region" evidence="1">
    <location>
        <begin position="423"/>
        <end position="471"/>
    </location>
</feature>
<gene>
    <name evidence="5" type="primary">vgrG</name>
    <name evidence="5" type="ORF">JZ788_17890</name>
</gene>
<dbReference type="NCBIfam" id="TIGR01646">
    <property type="entry name" value="vgr_GE"/>
    <property type="match status" value="1"/>
</dbReference>
<dbReference type="SUPFAM" id="SSF69279">
    <property type="entry name" value="Phage tail proteins"/>
    <property type="match status" value="2"/>
</dbReference>
<evidence type="ECO:0000259" key="4">
    <source>
        <dbReference type="Pfam" id="PF13296"/>
    </source>
</evidence>
<dbReference type="Gene3D" id="3.55.50.10">
    <property type="entry name" value="Baseplate protein-like domains"/>
    <property type="match status" value="1"/>
</dbReference>